<reference evidence="3" key="1">
    <citation type="submission" date="2016-10" db="EMBL/GenBank/DDBJ databases">
        <authorList>
            <person name="Varghese N."/>
            <person name="Submissions S."/>
        </authorList>
    </citation>
    <scope>NUCLEOTIDE SEQUENCE [LARGE SCALE GENOMIC DNA]</scope>
    <source>
        <strain evidence="3">SUR2</strain>
    </source>
</reference>
<dbReference type="GO" id="GO:0006260">
    <property type="term" value="P:DNA replication"/>
    <property type="evidence" value="ECO:0007669"/>
    <property type="project" value="InterPro"/>
</dbReference>
<dbReference type="GO" id="GO:0003678">
    <property type="term" value="F:DNA helicase activity"/>
    <property type="evidence" value="ECO:0007669"/>
    <property type="project" value="InterPro"/>
</dbReference>
<dbReference type="InterPro" id="IPR007694">
    <property type="entry name" value="DNA_helicase_DnaB-like_C"/>
</dbReference>
<keyword evidence="3" id="KW-1185">Reference proteome</keyword>
<dbReference type="Gene3D" id="3.40.50.300">
    <property type="entry name" value="P-loop containing nucleotide triphosphate hydrolases"/>
    <property type="match status" value="1"/>
</dbReference>
<name>A0A1K2IFB5_9FLAO</name>
<dbReference type="InterPro" id="IPR027417">
    <property type="entry name" value="P-loop_NTPase"/>
</dbReference>
<dbReference type="SUPFAM" id="SSF52540">
    <property type="entry name" value="P-loop containing nucleoside triphosphate hydrolases"/>
    <property type="match status" value="1"/>
</dbReference>
<dbReference type="STRING" id="1612149.SAMN05216324_10294"/>
<keyword evidence="2" id="KW-0347">Helicase</keyword>
<evidence type="ECO:0000259" key="1">
    <source>
        <dbReference type="PROSITE" id="PS51199"/>
    </source>
</evidence>
<dbReference type="EMBL" id="FPKW01000002">
    <property type="protein sequence ID" value="SFZ91117.1"/>
    <property type="molecule type" value="Genomic_DNA"/>
</dbReference>
<dbReference type="Proteomes" id="UP000182034">
    <property type="component" value="Unassembled WGS sequence"/>
</dbReference>
<feature type="domain" description="SF4 helicase" evidence="1">
    <location>
        <begin position="1"/>
        <end position="271"/>
    </location>
</feature>
<organism evidence="2 3">
    <name type="scientific">Chryseobacterium limigenitum</name>
    <dbReference type="NCBI Taxonomy" id="1612149"/>
    <lineage>
        <taxon>Bacteria</taxon>
        <taxon>Pseudomonadati</taxon>
        <taxon>Bacteroidota</taxon>
        <taxon>Flavobacteriia</taxon>
        <taxon>Flavobacteriales</taxon>
        <taxon>Weeksellaceae</taxon>
        <taxon>Chryseobacterium group</taxon>
        <taxon>Chryseobacterium</taxon>
    </lineage>
</organism>
<evidence type="ECO:0000313" key="3">
    <source>
        <dbReference type="Proteomes" id="UP000182034"/>
    </source>
</evidence>
<gene>
    <name evidence="2" type="ORF">SAMN05216324_10294</name>
</gene>
<keyword evidence="2" id="KW-0067">ATP-binding</keyword>
<dbReference type="AlphaFoldDB" id="A0A1K2IFB5"/>
<dbReference type="GO" id="GO:0005524">
    <property type="term" value="F:ATP binding"/>
    <property type="evidence" value="ECO:0007669"/>
    <property type="project" value="InterPro"/>
</dbReference>
<evidence type="ECO:0000313" key="2">
    <source>
        <dbReference type="EMBL" id="SFZ91117.1"/>
    </source>
</evidence>
<keyword evidence="2" id="KW-0547">Nucleotide-binding</keyword>
<dbReference type="Pfam" id="PF03796">
    <property type="entry name" value="DnaB_C"/>
    <property type="match status" value="1"/>
</dbReference>
<dbReference type="PROSITE" id="PS51199">
    <property type="entry name" value="SF4_HELICASE"/>
    <property type="match status" value="1"/>
</dbReference>
<dbReference type="PANTHER" id="PTHR30153">
    <property type="entry name" value="REPLICATIVE DNA HELICASE DNAB"/>
    <property type="match status" value="1"/>
</dbReference>
<dbReference type="GO" id="GO:0005829">
    <property type="term" value="C:cytosol"/>
    <property type="evidence" value="ECO:0007669"/>
    <property type="project" value="TreeGrafter"/>
</dbReference>
<dbReference type="RefSeq" id="WP_072407150.1">
    <property type="nucleotide sequence ID" value="NZ_FPKW01000002.1"/>
</dbReference>
<proteinExistence type="predicted"/>
<dbReference type="PANTHER" id="PTHR30153:SF2">
    <property type="entry name" value="REPLICATIVE DNA HELICASE"/>
    <property type="match status" value="1"/>
</dbReference>
<keyword evidence="2" id="KW-0378">Hydrolase</keyword>
<accession>A0A1K2IFB5</accession>
<protein>
    <submittedName>
        <fullName evidence="2">Replicative DNA helicase</fullName>
    </submittedName>
</protein>
<sequence length="315" mass="36340">MIPTGFFEIDKIIYGLDTPALVVIGGTSGDTISFLTSLIKKISIDNKIPSTYFNFQSNNDLLFNRFLSNITEIPLKKFLTKNFNDDELHKIFTKEAYLNDCPIRFEEKFGNLTIEIFRAKIANSIQQSNSQIFVIDNIEMLHNLLYSGDNSFPIDQTIRELKSISKELNITIICGSNINDTNINQRPNKRPKLLDFYHYTEIEETADLVFLIYVPEHYKISIWDNDDEGQETTTENQAEIIIAKNRNGTTNSMRLSFFKNIAKFENLDTFYGYNDYNSLIKSDKIKNTINLDSAFSVKSNTTSMNDFDDEDDFPF</sequence>
<dbReference type="OrthoDB" id="9773982at2"/>